<keyword evidence="1" id="KW-0472">Membrane</keyword>
<gene>
    <name evidence="2" type="ORF">PPRIM_AZ9-3.1.T1310144</name>
</gene>
<keyword evidence="1" id="KW-0812">Transmembrane</keyword>
<reference evidence="2" key="1">
    <citation type="submission" date="2021-01" db="EMBL/GenBank/DDBJ databases">
        <authorList>
            <consortium name="Genoscope - CEA"/>
            <person name="William W."/>
        </authorList>
    </citation>
    <scope>NUCLEOTIDE SEQUENCE</scope>
</reference>
<dbReference type="EMBL" id="CAJJDM010000134">
    <property type="protein sequence ID" value="CAD8106748.1"/>
    <property type="molecule type" value="Genomic_DNA"/>
</dbReference>
<feature type="transmembrane region" description="Helical" evidence="1">
    <location>
        <begin position="14"/>
        <end position="32"/>
    </location>
</feature>
<organism evidence="2 3">
    <name type="scientific">Paramecium primaurelia</name>
    <dbReference type="NCBI Taxonomy" id="5886"/>
    <lineage>
        <taxon>Eukaryota</taxon>
        <taxon>Sar</taxon>
        <taxon>Alveolata</taxon>
        <taxon>Ciliophora</taxon>
        <taxon>Intramacronucleata</taxon>
        <taxon>Oligohymenophorea</taxon>
        <taxon>Peniculida</taxon>
        <taxon>Parameciidae</taxon>
        <taxon>Paramecium</taxon>
    </lineage>
</organism>
<dbReference type="OMA" id="EYFLANM"/>
<name>A0A8S1PVQ3_PARPR</name>
<feature type="transmembrane region" description="Helical" evidence="1">
    <location>
        <begin position="358"/>
        <end position="379"/>
    </location>
</feature>
<feature type="transmembrane region" description="Helical" evidence="1">
    <location>
        <begin position="52"/>
        <end position="70"/>
    </location>
</feature>
<evidence type="ECO:0000313" key="3">
    <source>
        <dbReference type="Proteomes" id="UP000688137"/>
    </source>
</evidence>
<sequence>MKEETQIFRVKKQIYYFAWHCFAPYAFLGYFMTIPSAAEPSWLKINQTKHKYKIDFNWMNVAFLIGYLLASGIEMKGNLRQIMIKCETMLIVALVLQWFLPFREGTLIVRVFMGALINLDIKYSNVYFKTMMKPIEVYIKKKFPEQLNVKNLGQYLCQYQYIAFGIGWIIQGFMAYSYPRIEMLNKLKIYDDCVLWNLLISLPTVFLAIRLINLHLSFNYDDLKTCTPNEAEYFLANMFKKANVEEVIDMYHEKRLVDNDEYELDDQKTLKIIQIIMYSSSTMMLVFFMNRLNLDTNGAIYQSMAFHSIIFAITMILANYLPCRLFYKVPQLLLYRLSLFMSIIINLALVISIQIQSYYFILISCILTIVSNGLGLFSFTSSYNYFVDDFMPIQLSQGLSLAVLVGLEFVIREQVFGLSLMITTILGIFIWRRVQYLIEQEDEDEDNAKLIM</sequence>
<feature type="transmembrane region" description="Helical" evidence="1">
    <location>
        <begin position="193"/>
        <end position="212"/>
    </location>
</feature>
<evidence type="ECO:0000313" key="2">
    <source>
        <dbReference type="EMBL" id="CAD8106748.1"/>
    </source>
</evidence>
<keyword evidence="1" id="KW-1133">Transmembrane helix</keyword>
<accession>A0A8S1PVQ3</accession>
<feature type="transmembrane region" description="Helical" evidence="1">
    <location>
        <begin position="304"/>
        <end position="321"/>
    </location>
</feature>
<evidence type="ECO:0000256" key="1">
    <source>
        <dbReference type="SAM" id="Phobius"/>
    </source>
</evidence>
<feature type="transmembrane region" description="Helical" evidence="1">
    <location>
        <begin position="161"/>
        <end position="181"/>
    </location>
</feature>
<keyword evidence="3" id="KW-1185">Reference proteome</keyword>
<comment type="caution">
    <text evidence="2">The sequence shown here is derived from an EMBL/GenBank/DDBJ whole genome shotgun (WGS) entry which is preliminary data.</text>
</comment>
<feature type="transmembrane region" description="Helical" evidence="1">
    <location>
        <begin position="415"/>
        <end position="434"/>
    </location>
</feature>
<dbReference type="AlphaFoldDB" id="A0A8S1PVQ3"/>
<protein>
    <submittedName>
        <fullName evidence="2">Uncharacterized protein</fullName>
    </submittedName>
</protein>
<feature type="transmembrane region" description="Helical" evidence="1">
    <location>
        <begin position="272"/>
        <end position="292"/>
    </location>
</feature>
<proteinExistence type="predicted"/>
<feature type="transmembrane region" description="Helical" evidence="1">
    <location>
        <begin position="333"/>
        <end position="351"/>
    </location>
</feature>
<dbReference type="Proteomes" id="UP000688137">
    <property type="component" value="Unassembled WGS sequence"/>
</dbReference>